<evidence type="ECO:0000256" key="1">
    <source>
        <dbReference type="SAM" id="MobiDB-lite"/>
    </source>
</evidence>
<reference evidence="5 6" key="1">
    <citation type="submission" date="2021-01" db="EMBL/GenBank/DDBJ databases">
        <title>Whole genome shotgun sequence of Verrucosispora andamanensis NBRC 109075.</title>
        <authorList>
            <person name="Komaki H."/>
            <person name="Tamura T."/>
        </authorList>
    </citation>
    <scope>NUCLEOTIDE SEQUENCE [LARGE SCALE GENOMIC DNA]</scope>
    <source>
        <strain evidence="5 6">NBRC 109075</strain>
    </source>
</reference>
<feature type="transmembrane region" description="Helical" evidence="2">
    <location>
        <begin position="415"/>
        <end position="433"/>
    </location>
</feature>
<dbReference type="Pfam" id="PF00144">
    <property type="entry name" value="Beta-lactamase"/>
    <property type="match status" value="1"/>
</dbReference>
<evidence type="ECO:0000259" key="4">
    <source>
        <dbReference type="Pfam" id="PF00144"/>
    </source>
</evidence>
<evidence type="ECO:0000256" key="3">
    <source>
        <dbReference type="SAM" id="SignalP"/>
    </source>
</evidence>
<sequence length="514" mass="53936">MQRGIVVLLLALPGVGVAVGAVEAAPAGSTAVEPGRLDAFVTEQMERAGIPGVAYAIVGSGGVEHQATFGADGDGAPITDATPFLWGSVAKPVTASLVVTMATAGDLDLDARVTTYLPDFSMADEEARTITLRHLLSQTGGIPERMDLTDRYDADRRPGDVVDALGTMHLAAGVGEKHLYSSVNYLLLGAVVEEVTGRDFADVLSERLLRPMGMDTAVTAADDAADRLPPGHRYVFGEPTAFRSRFDPAGVSYGYLGGSLRDAVAFARANLDGGDVLSPAQRATLVRPEVITGDGRSYGLGWRTWPVFGGDQPMVWHSGAAPGYQAGIVLLPEQDRAVVVLQNVYGSFQKNQLLDTSWGLAALLSGAVPETHENEPSYVALLSGLGLLCLVLLTAVAGSLWRVARPVSAWSRQRLLGLVAWLVVLLLLATGLLSLPSSFGVTLGQVALWAPDVAALLGAALLLVAVLMLSRAAVTARTWRRTTGSRAVGSGRHKERTSGDEARPTVHVPHGSTG</sequence>
<keyword evidence="6" id="KW-1185">Reference proteome</keyword>
<feature type="chain" id="PRO_5047243381" description="Beta-lactamase-related domain-containing protein" evidence="3">
    <location>
        <begin position="21"/>
        <end position="514"/>
    </location>
</feature>
<dbReference type="InterPro" id="IPR001466">
    <property type="entry name" value="Beta-lactam-related"/>
</dbReference>
<evidence type="ECO:0000313" key="5">
    <source>
        <dbReference type="EMBL" id="GIJ09727.1"/>
    </source>
</evidence>
<dbReference type="InterPro" id="IPR050491">
    <property type="entry name" value="AmpC-like"/>
</dbReference>
<keyword evidence="2" id="KW-0472">Membrane</keyword>
<protein>
    <recommendedName>
        <fullName evidence="4">Beta-lactamase-related domain-containing protein</fullName>
    </recommendedName>
</protein>
<feature type="domain" description="Beta-lactamase-related" evidence="4">
    <location>
        <begin position="37"/>
        <end position="354"/>
    </location>
</feature>
<evidence type="ECO:0000313" key="6">
    <source>
        <dbReference type="Proteomes" id="UP000647017"/>
    </source>
</evidence>
<dbReference type="InterPro" id="IPR012338">
    <property type="entry name" value="Beta-lactam/transpept-like"/>
</dbReference>
<dbReference type="Proteomes" id="UP000647017">
    <property type="component" value="Unassembled WGS sequence"/>
</dbReference>
<organism evidence="5 6">
    <name type="scientific">Micromonospora andamanensis</name>
    <dbReference type="NCBI Taxonomy" id="1287068"/>
    <lineage>
        <taxon>Bacteria</taxon>
        <taxon>Bacillati</taxon>
        <taxon>Actinomycetota</taxon>
        <taxon>Actinomycetes</taxon>
        <taxon>Micromonosporales</taxon>
        <taxon>Micromonosporaceae</taxon>
        <taxon>Micromonospora</taxon>
    </lineage>
</organism>
<feature type="region of interest" description="Disordered" evidence="1">
    <location>
        <begin position="484"/>
        <end position="514"/>
    </location>
</feature>
<evidence type="ECO:0000256" key="2">
    <source>
        <dbReference type="SAM" id="Phobius"/>
    </source>
</evidence>
<dbReference type="SUPFAM" id="SSF56601">
    <property type="entry name" value="beta-lactamase/transpeptidase-like"/>
    <property type="match status" value="1"/>
</dbReference>
<dbReference type="PANTHER" id="PTHR46825:SF9">
    <property type="entry name" value="BETA-LACTAMASE-RELATED DOMAIN-CONTAINING PROTEIN"/>
    <property type="match status" value="1"/>
</dbReference>
<keyword evidence="3" id="KW-0732">Signal</keyword>
<dbReference type="EMBL" id="BOOZ01000014">
    <property type="protein sequence ID" value="GIJ09727.1"/>
    <property type="molecule type" value="Genomic_DNA"/>
</dbReference>
<feature type="transmembrane region" description="Helical" evidence="2">
    <location>
        <begin position="378"/>
        <end position="403"/>
    </location>
</feature>
<accession>A0ABQ4HVS3</accession>
<feature type="signal peptide" evidence="3">
    <location>
        <begin position="1"/>
        <end position="20"/>
    </location>
</feature>
<dbReference type="Gene3D" id="3.40.710.10">
    <property type="entry name" value="DD-peptidase/beta-lactamase superfamily"/>
    <property type="match status" value="1"/>
</dbReference>
<dbReference type="PANTHER" id="PTHR46825">
    <property type="entry name" value="D-ALANYL-D-ALANINE-CARBOXYPEPTIDASE/ENDOPEPTIDASE AMPH"/>
    <property type="match status" value="1"/>
</dbReference>
<gene>
    <name evidence="5" type="ORF">Van01_29410</name>
</gene>
<name>A0ABQ4HVS3_9ACTN</name>
<comment type="caution">
    <text evidence="5">The sequence shown here is derived from an EMBL/GenBank/DDBJ whole genome shotgun (WGS) entry which is preliminary data.</text>
</comment>
<feature type="transmembrane region" description="Helical" evidence="2">
    <location>
        <begin position="453"/>
        <end position="474"/>
    </location>
</feature>
<keyword evidence="2" id="KW-0812">Transmembrane</keyword>
<proteinExistence type="predicted"/>
<keyword evidence="2" id="KW-1133">Transmembrane helix</keyword>